<name>A0ABX8Z6H0_9NEIS</name>
<sequence length="61" mass="6744">MEKTVLSTNEYAGVLGNKPQTILKGYCLHGHYLGVRPLKLPNGRLLWPRAEVEALLVGAEK</sequence>
<proteinExistence type="predicted"/>
<evidence type="ECO:0008006" key="3">
    <source>
        <dbReference type="Google" id="ProtNLM"/>
    </source>
</evidence>
<evidence type="ECO:0000313" key="1">
    <source>
        <dbReference type="EMBL" id="QZA78186.1"/>
    </source>
</evidence>
<reference evidence="1 2" key="1">
    <citation type="submission" date="2021-08" db="EMBL/GenBank/DDBJ databases">
        <title>complete genome sequencing of Deefgea sp. D25.</title>
        <authorList>
            <person name="Bae J.-W."/>
            <person name="Gim D.-H."/>
        </authorList>
    </citation>
    <scope>NUCLEOTIDE SEQUENCE [LARGE SCALE GENOMIC DNA]</scope>
    <source>
        <strain evidence="1 2">D25</strain>
    </source>
</reference>
<dbReference type="RefSeq" id="WP_221006565.1">
    <property type="nucleotide sequence ID" value="NZ_CP081150.1"/>
</dbReference>
<gene>
    <name evidence="1" type="ORF">K4H28_01810</name>
</gene>
<evidence type="ECO:0000313" key="2">
    <source>
        <dbReference type="Proteomes" id="UP000825679"/>
    </source>
</evidence>
<protein>
    <recommendedName>
        <fullName evidence="3">DNA-binding protein</fullName>
    </recommendedName>
</protein>
<dbReference type="EMBL" id="CP081150">
    <property type="protein sequence ID" value="QZA78186.1"/>
    <property type="molecule type" value="Genomic_DNA"/>
</dbReference>
<keyword evidence="2" id="KW-1185">Reference proteome</keyword>
<accession>A0ABX8Z6H0</accession>
<organism evidence="1 2">
    <name type="scientific">Deefgea tanakiae</name>
    <dbReference type="NCBI Taxonomy" id="2865840"/>
    <lineage>
        <taxon>Bacteria</taxon>
        <taxon>Pseudomonadati</taxon>
        <taxon>Pseudomonadota</taxon>
        <taxon>Betaproteobacteria</taxon>
        <taxon>Neisseriales</taxon>
        <taxon>Chitinibacteraceae</taxon>
        <taxon>Deefgea</taxon>
    </lineage>
</organism>
<dbReference type="Proteomes" id="UP000825679">
    <property type="component" value="Chromosome"/>
</dbReference>